<keyword evidence="4" id="KW-0862">Zinc</keyword>
<reference evidence="12" key="1">
    <citation type="journal article" date="2015" name="Nat. Genet.">
        <title>The pineapple genome and the evolution of CAM photosynthesis.</title>
        <authorList>
            <person name="Ming R."/>
            <person name="VanBuren R."/>
            <person name="Wai C.M."/>
            <person name="Tang H."/>
            <person name="Schatz M.C."/>
            <person name="Bowers J.E."/>
            <person name="Lyons E."/>
            <person name="Wang M.L."/>
            <person name="Chen J."/>
            <person name="Biggers E."/>
            <person name="Zhang J."/>
            <person name="Huang L."/>
            <person name="Zhang L."/>
            <person name="Miao W."/>
            <person name="Zhang J."/>
            <person name="Ye Z."/>
            <person name="Miao C."/>
            <person name="Lin Z."/>
            <person name="Wang H."/>
            <person name="Zhou H."/>
            <person name="Yim W.C."/>
            <person name="Priest H.D."/>
            <person name="Zheng C."/>
            <person name="Woodhouse M."/>
            <person name="Edger P.P."/>
            <person name="Guyot R."/>
            <person name="Guo H.B."/>
            <person name="Guo H."/>
            <person name="Zheng G."/>
            <person name="Singh R."/>
            <person name="Sharma A."/>
            <person name="Min X."/>
            <person name="Zheng Y."/>
            <person name="Lee H."/>
            <person name="Gurtowski J."/>
            <person name="Sedlazeck F.J."/>
            <person name="Harkess A."/>
            <person name="McKain M.R."/>
            <person name="Liao Z."/>
            <person name="Fang J."/>
            <person name="Liu J."/>
            <person name="Zhang X."/>
            <person name="Zhang Q."/>
            <person name="Hu W."/>
            <person name="Qin Y."/>
            <person name="Wang K."/>
            <person name="Chen L.Y."/>
            <person name="Shirley N."/>
            <person name="Lin Y.R."/>
            <person name="Liu L.Y."/>
            <person name="Hernandez A.G."/>
            <person name="Wright C.L."/>
            <person name="Bulone V."/>
            <person name="Tuskan G.A."/>
            <person name="Heath K."/>
            <person name="Zee F."/>
            <person name="Moore P.H."/>
            <person name="Sunkar R."/>
            <person name="Leebens-Mack J.H."/>
            <person name="Mockler T."/>
            <person name="Bennetzen J.L."/>
            <person name="Freeling M."/>
            <person name="Sankoff D."/>
            <person name="Paterson A.H."/>
            <person name="Zhu X."/>
            <person name="Yang X."/>
            <person name="Smith J.A."/>
            <person name="Cushman J.C."/>
            <person name="Paull R.E."/>
            <person name="Yu Q."/>
        </authorList>
    </citation>
    <scope>NUCLEOTIDE SEQUENCE [LARGE SCALE GENOMIC DNA]</scope>
    <source>
        <strain evidence="12">cv. F153</strain>
    </source>
</reference>
<dbReference type="GO" id="GO:0003677">
    <property type="term" value="F:DNA binding"/>
    <property type="evidence" value="ECO:0007669"/>
    <property type="project" value="UniProtKB-KW"/>
</dbReference>
<dbReference type="PROSITE" id="PS51141">
    <property type="entry name" value="ZF_SBP"/>
    <property type="match status" value="1"/>
</dbReference>
<evidence type="ECO:0000313" key="12">
    <source>
        <dbReference type="Proteomes" id="UP000515123"/>
    </source>
</evidence>
<keyword evidence="8" id="KW-0539">Nucleus</keyword>
<dbReference type="InterPro" id="IPR044817">
    <property type="entry name" value="SBP-like"/>
</dbReference>
<reference evidence="13" key="2">
    <citation type="submission" date="2025-08" db="UniProtKB">
        <authorList>
            <consortium name="RefSeq"/>
        </authorList>
    </citation>
    <scope>IDENTIFICATION</scope>
    <source>
        <tissue evidence="13">Leaf</tissue>
    </source>
</reference>
<dbReference type="PANTHER" id="PTHR31251:SF169">
    <property type="entry name" value="SQUAMOSA PROMOTER-BINDING-LIKE PROTEIN 8"/>
    <property type="match status" value="1"/>
</dbReference>
<dbReference type="AlphaFoldDB" id="A0A6P5GJW7"/>
<dbReference type="GeneID" id="109722656"/>
<comment type="subcellular location">
    <subcellularLocation>
        <location evidence="1">Nucleus</location>
    </subcellularLocation>
</comment>
<dbReference type="GO" id="GO:0005634">
    <property type="term" value="C:nucleus"/>
    <property type="evidence" value="ECO:0007669"/>
    <property type="project" value="UniProtKB-SubCell"/>
</dbReference>
<keyword evidence="2" id="KW-0479">Metal-binding</keyword>
<dbReference type="FunFam" id="4.10.1100.10:FF:000001">
    <property type="entry name" value="Squamosa promoter-binding-like protein 14"/>
    <property type="match status" value="1"/>
</dbReference>
<proteinExistence type="predicted"/>
<sequence>MDWDAKLSPWDLSEFDQASDATMGSMVGGSGGGGKNCSVDLKLGGLGDFAPAAPEKWREQSAKAPPSAAPSKRARGPGGSSQAAASCLVDGCNSDLSSCRDYHRRHKVCEVHSKTPIVLVGGQEQRFCQQCSRFHLLAEFDEVKRSCRKRLDGHNRRRRKPQPEPISPGILFSNQHQATQFSNYPPIFTAAATEPSWASIMKAEENDAIPLYPHPHHPPLQLVDRTQTIPASFSSAFKEQKRFPFLQEKDDTALPVRPALKPVPHGLAQVLDSSDCALSLLSSPPTAQNSSITNAIPMGQSMVSAVHYGGSGDFSASGFSCDENAGSVVLVPDAGGSELQHHCQAMFHGGGGGRGGQGSSDGNSQALPFMWQ</sequence>
<keyword evidence="5" id="KW-0805">Transcription regulation</keyword>
<dbReference type="GO" id="GO:0008270">
    <property type="term" value="F:zinc ion binding"/>
    <property type="evidence" value="ECO:0007669"/>
    <property type="project" value="UniProtKB-KW"/>
</dbReference>
<evidence type="ECO:0000256" key="3">
    <source>
        <dbReference type="ARBA" id="ARBA00022771"/>
    </source>
</evidence>
<dbReference type="Proteomes" id="UP000515123">
    <property type="component" value="Linkage group 17"/>
</dbReference>
<evidence type="ECO:0000256" key="7">
    <source>
        <dbReference type="ARBA" id="ARBA00023163"/>
    </source>
</evidence>
<dbReference type="InterPro" id="IPR004333">
    <property type="entry name" value="SBP_dom"/>
</dbReference>
<evidence type="ECO:0000256" key="5">
    <source>
        <dbReference type="ARBA" id="ARBA00023015"/>
    </source>
</evidence>
<feature type="domain" description="SBP-type" evidence="11">
    <location>
        <begin position="84"/>
        <end position="161"/>
    </location>
</feature>
<evidence type="ECO:0000313" key="13">
    <source>
        <dbReference type="RefSeq" id="XP_020106348.1"/>
    </source>
</evidence>
<evidence type="ECO:0000256" key="8">
    <source>
        <dbReference type="ARBA" id="ARBA00023242"/>
    </source>
</evidence>
<evidence type="ECO:0000256" key="6">
    <source>
        <dbReference type="ARBA" id="ARBA00023125"/>
    </source>
</evidence>
<evidence type="ECO:0000256" key="9">
    <source>
        <dbReference type="PROSITE-ProRule" id="PRU00470"/>
    </source>
</evidence>
<keyword evidence="12" id="KW-1185">Reference proteome</keyword>
<evidence type="ECO:0000256" key="1">
    <source>
        <dbReference type="ARBA" id="ARBA00004123"/>
    </source>
</evidence>
<dbReference type="SUPFAM" id="SSF103612">
    <property type="entry name" value="SBT domain"/>
    <property type="match status" value="1"/>
</dbReference>
<feature type="region of interest" description="Disordered" evidence="10">
    <location>
        <begin position="55"/>
        <end position="80"/>
    </location>
</feature>
<feature type="compositionally biased region" description="Gly residues" evidence="10">
    <location>
        <begin position="348"/>
        <end position="359"/>
    </location>
</feature>
<feature type="region of interest" description="Disordered" evidence="10">
    <location>
        <begin position="347"/>
        <end position="372"/>
    </location>
</feature>
<feature type="compositionally biased region" description="Low complexity" evidence="10">
    <location>
        <begin position="62"/>
        <end position="71"/>
    </location>
</feature>
<dbReference type="RefSeq" id="XP_020106348.1">
    <property type="nucleotide sequence ID" value="XM_020250759.1"/>
</dbReference>
<keyword evidence="6" id="KW-0238">DNA-binding</keyword>
<dbReference type="PANTHER" id="PTHR31251">
    <property type="entry name" value="SQUAMOSA PROMOTER-BINDING-LIKE PROTEIN 4"/>
    <property type="match status" value="1"/>
</dbReference>
<protein>
    <submittedName>
        <fullName evidence="13">Squamosa promoter-binding-like protein 16</fullName>
    </submittedName>
</protein>
<gene>
    <name evidence="13" type="primary">LOC109722656</name>
</gene>
<dbReference type="Pfam" id="PF03110">
    <property type="entry name" value="SBP"/>
    <property type="match status" value="1"/>
</dbReference>
<dbReference type="SMR" id="A0A6P5GJW7"/>
<accession>A0A6P5GJW7</accession>
<name>A0A6P5GJW7_ANACO</name>
<keyword evidence="7" id="KW-0804">Transcription</keyword>
<dbReference type="Gramene" id="Aco003668.1.mrna1">
    <property type="protein sequence ID" value="Aco003668.1.mrna1"/>
    <property type="gene ID" value="Aco003668.1.path1"/>
</dbReference>
<evidence type="ECO:0000259" key="11">
    <source>
        <dbReference type="PROSITE" id="PS51141"/>
    </source>
</evidence>
<dbReference type="Gene3D" id="4.10.1100.10">
    <property type="entry name" value="Transcription factor, SBP-box domain"/>
    <property type="match status" value="1"/>
</dbReference>
<organism evidence="12 13">
    <name type="scientific">Ananas comosus</name>
    <name type="common">Pineapple</name>
    <name type="synonym">Ananas ananas</name>
    <dbReference type="NCBI Taxonomy" id="4615"/>
    <lineage>
        <taxon>Eukaryota</taxon>
        <taxon>Viridiplantae</taxon>
        <taxon>Streptophyta</taxon>
        <taxon>Embryophyta</taxon>
        <taxon>Tracheophyta</taxon>
        <taxon>Spermatophyta</taxon>
        <taxon>Magnoliopsida</taxon>
        <taxon>Liliopsida</taxon>
        <taxon>Poales</taxon>
        <taxon>Bromeliaceae</taxon>
        <taxon>Bromelioideae</taxon>
        <taxon>Ananas</taxon>
    </lineage>
</organism>
<dbReference type="OrthoDB" id="514967at2759"/>
<evidence type="ECO:0000256" key="10">
    <source>
        <dbReference type="SAM" id="MobiDB-lite"/>
    </source>
</evidence>
<evidence type="ECO:0000256" key="2">
    <source>
        <dbReference type="ARBA" id="ARBA00022723"/>
    </source>
</evidence>
<evidence type="ECO:0000256" key="4">
    <source>
        <dbReference type="ARBA" id="ARBA00022833"/>
    </source>
</evidence>
<keyword evidence="3 9" id="KW-0863">Zinc-finger</keyword>
<dbReference type="InterPro" id="IPR036893">
    <property type="entry name" value="SBP_sf"/>
</dbReference>